<evidence type="ECO:0000313" key="4">
    <source>
        <dbReference type="EMBL" id="EFC43022.1"/>
    </source>
</evidence>
<dbReference type="Proteomes" id="UP000006671">
    <property type="component" value="Unassembled WGS sequence"/>
</dbReference>
<dbReference type="RefSeq" id="XP_002675766.1">
    <property type="nucleotide sequence ID" value="XM_002675720.1"/>
</dbReference>
<comment type="pathway">
    <text evidence="3">Glycan biosynthesis; trehalose biosynthesis.</text>
</comment>
<dbReference type="GeneID" id="8852996"/>
<dbReference type="InterPro" id="IPR003337">
    <property type="entry name" value="Trehalose_PPase"/>
</dbReference>
<comment type="similarity">
    <text evidence="3">Belongs to the trehalose phosphatase family.</text>
</comment>
<dbReference type="GO" id="GO:0004805">
    <property type="term" value="F:trehalose-phosphatase activity"/>
    <property type="evidence" value="ECO:0007669"/>
    <property type="project" value="UniProtKB-EC"/>
</dbReference>
<dbReference type="EMBL" id="GG738876">
    <property type="protein sequence ID" value="EFC43022.1"/>
    <property type="molecule type" value="Genomic_DNA"/>
</dbReference>
<dbReference type="VEuPathDB" id="AmoebaDB:NAEGRDRAFT_69002"/>
<keyword evidence="2 3" id="KW-0378">Hydrolase</keyword>
<evidence type="ECO:0000313" key="5">
    <source>
        <dbReference type="Proteomes" id="UP000006671"/>
    </source>
</evidence>
<proteinExistence type="inferred from homology"/>
<evidence type="ECO:0000256" key="3">
    <source>
        <dbReference type="RuleBase" id="RU361117"/>
    </source>
</evidence>
<dbReference type="InterPro" id="IPR036412">
    <property type="entry name" value="HAD-like_sf"/>
</dbReference>
<dbReference type="InterPro" id="IPR044651">
    <property type="entry name" value="OTSB-like"/>
</dbReference>
<dbReference type="PANTHER" id="PTHR43768:SF3">
    <property type="entry name" value="TREHALOSE 6-PHOSPHATE PHOSPHATASE"/>
    <property type="match status" value="1"/>
</dbReference>
<dbReference type="InterPro" id="IPR023214">
    <property type="entry name" value="HAD_sf"/>
</dbReference>
<keyword evidence="5" id="KW-1185">Reference proteome</keyword>
<evidence type="ECO:0000256" key="2">
    <source>
        <dbReference type="ARBA" id="ARBA00022801"/>
    </source>
</evidence>
<dbReference type="STRING" id="5762.D2VJD8"/>
<dbReference type="KEGG" id="ngr:NAEGRDRAFT_69002"/>
<dbReference type="eggNOG" id="KOG1050">
    <property type="taxonomic scope" value="Eukaryota"/>
</dbReference>
<protein>
    <recommendedName>
        <fullName evidence="3">Trehalose 6-phosphate phosphatase</fullName>
        <ecNumber evidence="3">3.1.3.12</ecNumber>
    </recommendedName>
</protein>
<dbReference type="Pfam" id="PF02358">
    <property type="entry name" value="Trehalose_PPase"/>
    <property type="match status" value="1"/>
</dbReference>
<dbReference type="NCBIfam" id="TIGR00685">
    <property type="entry name" value="T6PP"/>
    <property type="match status" value="1"/>
</dbReference>
<accession>D2VJD8</accession>
<dbReference type="SUPFAM" id="SSF56784">
    <property type="entry name" value="HAD-like"/>
    <property type="match status" value="1"/>
</dbReference>
<comment type="cofactor">
    <cofactor evidence="3">
        <name>a divalent metal cation</name>
        <dbReference type="ChEBI" id="CHEBI:60240"/>
    </cofactor>
</comment>
<dbReference type="OrthoDB" id="411251at2759"/>
<dbReference type="EC" id="3.1.3.12" evidence="3"/>
<dbReference type="UniPathway" id="UPA00299"/>
<dbReference type="PANTHER" id="PTHR43768">
    <property type="entry name" value="TREHALOSE 6-PHOSPHATE PHOSPHATASE"/>
    <property type="match status" value="1"/>
</dbReference>
<comment type="catalytic activity">
    <reaction evidence="1 3">
        <text>alpha,alpha-trehalose 6-phosphate + H2O = alpha,alpha-trehalose + phosphate</text>
        <dbReference type="Rhea" id="RHEA:23420"/>
        <dbReference type="ChEBI" id="CHEBI:15377"/>
        <dbReference type="ChEBI" id="CHEBI:16551"/>
        <dbReference type="ChEBI" id="CHEBI:43474"/>
        <dbReference type="ChEBI" id="CHEBI:58429"/>
        <dbReference type="EC" id="3.1.3.12"/>
    </reaction>
</comment>
<name>D2VJD8_NAEGR</name>
<organism evidence="5">
    <name type="scientific">Naegleria gruberi</name>
    <name type="common">Amoeba</name>
    <dbReference type="NCBI Taxonomy" id="5762"/>
    <lineage>
        <taxon>Eukaryota</taxon>
        <taxon>Discoba</taxon>
        <taxon>Heterolobosea</taxon>
        <taxon>Tetramitia</taxon>
        <taxon>Eutetramitia</taxon>
        <taxon>Vahlkampfiidae</taxon>
        <taxon>Naegleria</taxon>
    </lineage>
</organism>
<evidence type="ECO:0000256" key="1">
    <source>
        <dbReference type="ARBA" id="ARBA00000500"/>
    </source>
</evidence>
<dbReference type="AlphaFoldDB" id="D2VJD8"/>
<dbReference type="Gene3D" id="3.40.50.1000">
    <property type="entry name" value="HAD superfamily/HAD-like"/>
    <property type="match status" value="2"/>
</dbReference>
<sequence length="358" mass="39922">MIQNVLKKAVIPSANSNAFLSFLGNIQTIKTLVLFLDYDGTLTPIVVFATERPDQAILSNDARQAIKCLSEDLKIAIVSGRTKKDVKSRVDIPDLFYAGSHGFDISGPIKSDEPLTITSGGTEQKVSKAVKENIEWTLETDTSLGGKQYITFQVANNFVPILNQMFEKLSQELGKIKGCILENNIFSLSVHYRLIESELMVSKIEEIIQSIANEQKGMVKVTHGKKVFEIRINLDWHKGKAIMKLLEYWNLTSPDKVFAIFVGDDKTDEDGFKYLLDNSLGVGILVSPQSEERPQIGTTENTNMQDVQIISQPNSTEILSTTFAKYSLKDPSDVLSFLKNLSKIQPTRNDSSQNTVNH</sequence>
<comment type="function">
    <text evidence="3">Removes the phosphate from trehalose 6-phosphate to produce free trehalose.</text>
</comment>
<reference evidence="4 5" key="1">
    <citation type="journal article" date="2010" name="Cell">
        <title>The genome of Naegleria gruberi illuminates early eukaryotic versatility.</title>
        <authorList>
            <person name="Fritz-Laylin L.K."/>
            <person name="Prochnik S.E."/>
            <person name="Ginger M.L."/>
            <person name="Dacks J.B."/>
            <person name="Carpenter M.L."/>
            <person name="Field M.C."/>
            <person name="Kuo A."/>
            <person name="Paredez A."/>
            <person name="Chapman J."/>
            <person name="Pham J."/>
            <person name="Shu S."/>
            <person name="Neupane R."/>
            <person name="Cipriano M."/>
            <person name="Mancuso J."/>
            <person name="Tu H."/>
            <person name="Salamov A."/>
            <person name="Lindquist E."/>
            <person name="Shapiro H."/>
            <person name="Lucas S."/>
            <person name="Grigoriev I.V."/>
            <person name="Cande W.Z."/>
            <person name="Fulton C."/>
            <person name="Rokhsar D.S."/>
            <person name="Dawson S.C."/>
        </authorList>
    </citation>
    <scope>NUCLEOTIDE SEQUENCE [LARGE SCALE GENOMIC DNA]</scope>
    <source>
        <strain evidence="4 5">NEG-M</strain>
    </source>
</reference>
<gene>
    <name evidence="4" type="ORF">NAEGRDRAFT_69002</name>
</gene>
<dbReference type="GO" id="GO:0005992">
    <property type="term" value="P:trehalose biosynthetic process"/>
    <property type="evidence" value="ECO:0007669"/>
    <property type="project" value="UniProtKB-UniPathway"/>
</dbReference>
<dbReference type="InParanoid" id="D2VJD8"/>
<dbReference type="OMA" id="VKWAKLE"/>